<evidence type="ECO:0000256" key="1">
    <source>
        <dbReference type="SAM" id="MobiDB-lite"/>
    </source>
</evidence>
<keyword evidence="3" id="KW-1185">Reference proteome</keyword>
<reference evidence="2 3" key="1">
    <citation type="submission" date="2024-04" db="EMBL/GenBank/DDBJ databases">
        <title>Tritrichomonas musculus Genome.</title>
        <authorList>
            <person name="Alves-Ferreira E."/>
            <person name="Grigg M."/>
            <person name="Lorenzi H."/>
            <person name="Galac M."/>
        </authorList>
    </citation>
    <scope>NUCLEOTIDE SEQUENCE [LARGE SCALE GENOMIC DNA]</scope>
    <source>
        <strain evidence="2 3">EAF2021</strain>
    </source>
</reference>
<evidence type="ECO:0000313" key="2">
    <source>
        <dbReference type="EMBL" id="KAK8886047.1"/>
    </source>
</evidence>
<comment type="caution">
    <text evidence="2">The sequence shown here is derived from an EMBL/GenBank/DDBJ whole genome shotgun (WGS) entry which is preliminary data.</text>
</comment>
<dbReference type="Proteomes" id="UP001470230">
    <property type="component" value="Unassembled WGS sequence"/>
</dbReference>
<dbReference type="EMBL" id="JAPFFF010000007">
    <property type="protein sequence ID" value="KAK8886047.1"/>
    <property type="molecule type" value="Genomic_DNA"/>
</dbReference>
<name>A0ABR2K555_9EUKA</name>
<protein>
    <submittedName>
        <fullName evidence="2">Uncharacterized protein</fullName>
    </submittedName>
</protein>
<proteinExistence type="predicted"/>
<feature type="compositionally biased region" description="Low complexity" evidence="1">
    <location>
        <begin position="203"/>
        <end position="221"/>
    </location>
</feature>
<sequence>MQEHQNLEDFRFIRNKELVEAIRVEQKQKMIEDYYSDNYAIGKSVLVEIDPEKIGNAFSLTPILRKHKKGLFILEVIAHMVIPIYIPNVQNIKELISIFISNKSFQFKLSPPFVLNALYDSSIEYCRYTQTENLIYHLKKIININNNDIIYNILPPEGFSYGAFLIQESYENGHIYKTLFDVTDRKNIKIIKTNRPKEEKNNNDINSNYNNNNNNNSNNNSIFQMIPNSKKHKIHQKHKKGLIYSKLE</sequence>
<gene>
    <name evidence="2" type="ORF">M9Y10_041507</name>
</gene>
<feature type="region of interest" description="Disordered" evidence="1">
    <location>
        <begin position="198"/>
        <end position="223"/>
    </location>
</feature>
<evidence type="ECO:0000313" key="3">
    <source>
        <dbReference type="Proteomes" id="UP001470230"/>
    </source>
</evidence>
<accession>A0ABR2K555</accession>
<organism evidence="2 3">
    <name type="scientific">Tritrichomonas musculus</name>
    <dbReference type="NCBI Taxonomy" id="1915356"/>
    <lineage>
        <taxon>Eukaryota</taxon>
        <taxon>Metamonada</taxon>
        <taxon>Parabasalia</taxon>
        <taxon>Tritrichomonadida</taxon>
        <taxon>Tritrichomonadidae</taxon>
        <taxon>Tritrichomonas</taxon>
    </lineage>
</organism>